<reference evidence="2" key="1">
    <citation type="submission" date="2013-12" db="EMBL/GenBank/DDBJ databases">
        <title>A Varibaculum cambriense genome reconstructed from a premature infant gut community with otherwise low bacterial novelty that shifts toward anaerobic metabolism during the third week of life.</title>
        <authorList>
            <person name="Brown C.T."/>
            <person name="Sharon I."/>
            <person name="Thomas B.C."/>
            <person name="Castelle C.J."/>
            <person name="Morowitz M.J."/>
            <person name="Banfield J.F."/>
        </authorList>
    </citation>
    <scope>NUCLEOTIDE SEQUENCE</scope>
</reference>
<feature type="non-terminal residue" evidence="2">
    <location>
        <position position="82"/>
    </location>
</feature>
<protein>
    <submittedName>
        <fullName evidence="2">Protein yiiM</fullName>
    </submittedName>
</protein>
<name>W1XYH1_9ZZZZ</name>
<gene>
    <name evidence="2" type="ORF">Q604_UNBC10309G0001</name>
</gene>
<dbReference type="GO" id="GO:0030151">
    <property type="term" value="F:molybdenum ion binding"/>
    <property type="evidence" value="ECO:0007669"/>
    <property type="project" value="InterPro"/>
</dbReference>
<comment type="caution">
    <text evidence="2">The sequence shown here is derived from an EMBL/GenBank/DDBJ whole genome shotgun (WGS) entry which is preliminary data.</text>
</comment>
<evidence type="ECO:0000313" key="2">
    <source>
        <dbReference type="EMBL" id="ETJ35297.1"/>
    </source>
</evidence>
<dbReference type="InterPro" id="IPR052353">
    <property type="entry name" value="Benzoxazolinone_Detox_Enz"/>
</dbReference>
<dbReference type="Gene3D" id="2.40.33.20">
    <property type="entry name" value="PK beta-barrel domain-like"/>
    <property type="match status" value="1"/>
</dbReference>
<dbReference type="InterPro" id="IPR011037">
    <property type="entry name" value="Pyrv_Knase-like_insert_dom_sf"/>
</dbReference>
<sequence>MRYPVDVYTGKIQAYPEGKPSAIAKIQVDGELMLTELGLEGDEQAEKKVHGGPDRALCHYPREHYLYWAREFPEQAELFVAP</sequence>
<dbReference type="PANTHER" id="PTHR30212:SF2">
    <property type="entry name" value="PROTEIN YIIM"/>
    <property type="match status" value="1"/>
</dbReference>
<dbReference type="GO" id="GO:0003824">
    <property type="term" value="F:catalytic activity"/>
    <property type="evidence" value="ECO:0007669"/>
    <property type="project" value="InterPro"/>
</dbReference>
<proteinExistence type="predicted"/>
<dbReference type="SUPFAM" id="SSF50800">
    <property type="entry name" value="PK beta-barrel domain-like"/>
    <property type="match status" value="1"/>
</dbReference>
<accession>W1XYH1</accession>
<evidence type="ECO:0000259" key="1">
    <source>
        <dbReference type="PROSITE" id="PS51340"/>
    </source>
</evidence>
<dbReference type="AlphaFoldDB" id="W1XYH1"/>
<dbReference type="PANTHER" id="PTHR30212">
    <property type="entry name" value="PROTEIN YIIM"/>
    <property type="match status" value="1"/>
</dbReference>
<feature type="domain" description="MOSC" evidence="1">
    <location>
        <begin position="26"/>
        <end position="82"/>
    </location>
</feature>
<dbReference type="InterPro" id="IPR005302">
    <property type="entry name" value="MoCF_Sase_C"/>
</dbReference>
<dbReference type="GO" id="GO:0030170">
    <property type="term" value="F:pyridoxal phosphate binding"/>
    <property type="evidence" value="ECO:0007669"/>
    <property type="project" value="InterPro"/>
</dbReference>
<organism evidence="2">
    <name type="scientific">human gut metagenome</name>
    <dbReference type="NCBI Taxonomy" id="408170"/>
    <lineage>
        <taxon>unclassified sequences</taxon>
        <taxon>metagenomes</taxon>
        <taxon>organismal metagenomes</taxon>
    </lineage>
</organism>
<dbReference type="PROSITE" id="PS51340">
    <property type="entry name" value="MOSC"/>
    <property type="match status" value="1"/>
</dbReference>
<dbReference type="EMBL" id="AZMM01010309">
    <property type="protein sequence ID" value="ETJ35297.1"/>
    <property type="molecule type" value="Genomic_DNA"/>
</dbReference>
<dbReference type="Pfam" id="PF03473">
    <property type="entry name" value="MOSC"/>
    <property type="match status" value="1"/>
</dbReference>